<evidence type="ECO:0000256" key="2">
    <source>
        <dbReference type="ARBA" id="ARBA00022490"/>
    </source>
</evidence>
<protein>
    <recommendedName>
        <fullName evidence="5">Ig-like domain-containing protein</fullName>
    </recommendedName>
</protein>
<dbReference type="InterPro" id="IPR013098">
    <property type="entry name" value="Ig_I-set"/>
</dbReference>
<dbReference type="Gene3D" id="3.40.50.300">
    <property type="entry name" value="P-loop containing nucleotide triphosphate hydrolases"/>
    <property type="match status" value="1"/>
</dbReference>
<dbReference type="InterPro" id="IPR013783">
    <property type="entry name" value="Ig-like_fold"/>
</dbReference>
<proteinExistence type="predicted"/>
<comment type="subcellular location">
    <subcellularLocation>
        <location evidence="1">Cytoplasm</location>
    </subcellularLocation>
</comment>
<organism evidence="6 7">
    <name type="scientific">Denticeps clupeoides</name>
    <name type="common">denticle herring</name>
    <dbReference type="NCBI Taxonomy" id="299321"/>
    <lineage>
        <taxon>Eukaryota</taxon>
        <taxon>Metazoa</taxon>
        <taxon>Chordata</taxon>
        <taxon>Craniata</taxon>
        <taxon>Vertebrata</taxon>
        <taxon>Euteleostomi</taxon>
        <taxon>Actinopterygii</taxon>
        <taxon>Neopterygii</taxon>
        <taxon>Teleostei</taxon>
        <taxon>Clupei</taxon>
        <taxon>Clupeiformes</taxon>
        <taxon>Denticipitoidei</taxon>
        <taxon>Denticipitidae</taxon>
        <taxon>Denticeps</taxon>
    </lineage>
</organism>
<feature type="domain" description="Ig-like" evidence="5">
    <location>
        <begin position="336"/>
        <end position="409"/>
    </location>
</feature>
<dbReference type="Proteomes" id="UP000694580">
    <property type="component" value="Chromosome 1"/>
</dbReference>
<evidence type="ECO:0000256" key="3">
    <source>
        <dbReference type="ARBA" id="ARBA00022553"/>
    </source>
</evidence>
<dbReference type="CDD" id="cd00096">
    <property type="entry name" value="Ig"/>
    <property type="match status" value="1"/>
</dbReference>
<dbReference type="PANTHER" id="PTHR35971:SF5">
    <property type="entry name" value="OBSCURIN LIKE CYTOSKELETAL ADAPTOR 1"/>
    <property type="match status" value="1"/>
</dbReference>
<dbReference type="GeneTree" id="ENSGT00940000160560"/>
<evidence type="ECO:0000256" key="4">
    <source>
        <dbReference type="ARBA" id="ARBA00023157"/>
    </source>
</evidence>
<dbReference type="SUPFAM" id="SSF48726">
    <property type="entry name" value="Immunoglobulin"/>
    <property type="match status" value="5"/>
</dbReference>
<dbReference type="Ensembl" id="ENSDCDT00010000123.1">
    <property type="protein sequence ID" value="ENSDCDP00010000119.1"/>
    <property type="gene ID" value="ENSDCDG00010000062.1"/>
</dbReference>
<sequence>MEQRGNEFTLKINQAQKSDNGVYSCLVKSQNENVKCSAQVLVQDKLMVSRPCMDVKGYGGKDVILTCEVNRVNATAEWMKDDQLLAESRDVVMEQRGKEFILKIKQAQKSDNGVYSCLVKSQNENVKCSAQVLVQDKLMVSRPCMDVKVYGGQDVILTCEVNRVDATAEWTKDGQLLAESRDVVMEQQGNKFTLKMKRVQKSDDGLYTCLVKSDNEEVKCSAEVSVQEKLMVSRPCVDVKVYGEQDVILTCEVNREDARAEWTKDGQLLAEGGNIIMEQRGNEFTLKIKQAQKSDNGIYFCLVKSQNENVKCSAQVLVQDKLMVSRPCMDVKGYGGQDVILTCEVNRVDATAEWMKDDQLLAESRDVVMEQQGNKFTLKIKRVQKSDDGLYTCLVKSDNEEVKSSAEVSVQEFEKEWRSLKLEIDAKEEMQTELCQFKPKVEPLRILLYGPAGSGKSSFITSVANIFKRRLTSEALADAVCAGTSFTRKHTTHKIEVSGNSEILPFVFNDVMGLEGEESKGVHPDDIINILKGHIKENYEFQKFPLGDEDKFYNRSPSLSDKVHCLVCVLPADQISFIRADVTKKMREIRERASEMGIPQVVMVTKLDCACPVVNSDLRKIYHSMTIKEKMQECSNKLGVTMNYIFPVKNYHEEKDLVLEIDVLILDALLKTVHLANDFLNKNKQNKNVFSYFPWFSQTA</sequence>
<keyword evidence="2" id="KW-0963">Cytoplasm</keyword>
<dbReference type="InterPro" id="IPR036179">
    <property type="entry name" value="Ig-like_dom_sf"/>
</dbReference>
<dbReference type="InterPro" id="IPR007110">
    <property type="entry name" value="Ig-like_dom"/>
</dbReference>
<dbReference type="AlphaFoldDB" id="A0AAY3ZUS8"/>
<evidence type="ECO:0000259" key="5">
    <source>
        <dbReference type="PROSITE" id="PS50835"/>
    </source>
</evidence>
<dbReference type="SMART" id="SM00409">
    <property type="entry name" value="IG"/>
    <property type="match status" value="5"/>
</dbReference>
<feature type="domain" description="Ig-like" evidence="5">
    <location>
        <begin position="243"/>
        <end position="311"/>
    </location>
</feature>
<name>A0AAY3ZUS8_9TELE</name>
<feature type="domain" description="Ig-like" evidence="5">
    <location>
        <begin position="136"/>
        <end position="225"/>
    </location>
</feature>
<dbReference type="InterPro" id="IPR003599">
    <property type="entry name" value="Ig_sub"/>
</dbReference>
<dbReference type="PANTHER" id="PTHR35971">
    <property type="entry name" value="SI:DKEY-31G6.6"/>
    <property type="match status" value="1"/>
</dbReference>
<dbReference type="InterPro" id="IPR003598">
    <property type="entry name" value="Ig_sub2"/>
</dbReference>
<feature type="domain" description="Ig-like" evidence="5">
    <location>
        <begin position="60"/>
        <end position="127"/>
    </location>
</feature>
<dbReference type="InterPro" id="IPR027417">
    <property type="entry name" value="P-loop_NTPase"/>
</dbReference>
<reference evidence="6" key="3">
    <citation type="submission" date="2025-09" db="UniProtKB">
        <authorList>
            <consortium name="Ensembl"/>
        </authorList>
    </citation>
    <scope>IDENTIFICATION</scope>
</reference>
<keyword evidence="4" id="KW-1015">Disulfide bond</keyword>
<evidence type="ECO:0000256" key="1">
    <source>
        <dbReference type="ARBA" id="ARBA00004496"/>
    </source>
</evidence>
<keyword evidence="3" id="KW-0597">Phosphoprotein</keyword>
<gene>
    <name evidence="6" type="primary">LOC114793114</name>
</gene>
<dbReference type="PROSITE" id="PS50835">
    <property type="entry name" value="IG_LIKE"/>
    <property type="match status" value="4"/>
</dbReference>
<dbReference type="InterPro" id="IPR052385">
    <property type="entry name" value="Obscurin/Obscurin-like_Reg"/>
</dbReference>
<keyword evidence="7" id="KW-1185">Reference proteome</keyword>
<reference evidence="6 7" key="1">
    <citation type="submission" date="2020-06" db="EMBL/GenBank/DDBJ databases">
        <authorList>
            <consortium name="Wellcome Sanger Institute Data Sharing"/>
        </authorList>
    </citation>
    <scope>NUCLEOTIDE SEQUENCE [LARGE SCALE GENOMIC DNA]</scope>
</reference>
<evidence type="ECO:0000313" key="6">
    <source>
        <dbReference type="Ensembl" id="ENSDCDP00010000119.1"/>
    </source>
</evidence>
<dbReference type="SMART" id="SM00408">
    <property type="entry name" value="IGc2"/>
    <property type="match status" value="4"/>
</dbReference>
<dbReference type="Pfam" id="PF07679">
    <property type="entry name" value="I-set"/>
    <property type="match status" value="4"/>
</dbReference>
<reference evidence="6" key="2">
    <citation type="submission" date="2025-08" db="UniProtKB">
        <authorList>
            <consortium name="Ensembl"/>
        </authorList>
    </citation>
    <scope>IDENTIFICATION</scope>
</reference>
<dbReference type="SUPFAM" id="SSF52540">
    <property type="entry name" value="P-loop containing nucleoside triphosphate hydrolases"/>
    <property type="match status" value="1"/>
</dbReference>
<evidence type="ECO:0000313" key="7">
    <source>
        <dbReference type="Proteomes" id="UP000694580"/>
    </source>
</evidence>
<dbReference type="GO" id="GO:0005737">
    <property type="term" value="C:cytoplasm"/>
    <property type="evidence" value="ECO:0007669"/>
    <property type="project" value="UniProtKB-SubCell"/>
</dbReference>
<accession>A0AAY3ZUS8</accession>
<dbReference type="Gene3D" id="2.60.40.10">
    <property type="entry name" value="Immunoglobulins"/>
    <property type="match status" value="5"/>
</dbReference>